<accession>A0A0I9SAK6</accession>
<protein>
    <submittedName>
        <fullName evidence="1">Glycosyltransferase</fullName>
    </submittedName>
</protein>
<name>A0A0I9SAK6_BACFG</name>
<organism evidence="1">
    <name type="scientific">Bacteroides fragilis</name>
    <dbReference type="NCBI Taxonomy" id="817"/>
    <lineage>
        <taxon>Bacteria</taxon>
        <taxon>Pseudomonadati</taxon>
        <taxon>Bacteroidota</taxon>
        <taxon>Bacteroidia</taxon>
        <taxon>Bacteroidales</taxon>
        <taxon>Bacteroidaceae</taxon>
        <taxon>Bacteroides</taxon>
    </lineage>
</organism>
<dbReference type="AlphaFoldDB" id="A0A0I9SAK6"/>
<proteinExistence type="predicted"/>
<reference evidence="1" key="2">
    <citation type="submission" date="2014-07" db="EMBL/GenBank/DDBJ databases">
        <title>Genetics and epidemiology of antimicrobial resistance in B. fragilis group.</title>
        <authorList>
            <person name="Sydenham T.V."/>
            <person name="Hasman H."/>
            <person name="Kemp M."/>
            <person name="Justesen U.S."/>
        </authorList>
    </citation>
    <scope>NUCLEOTIDE SEQUENCE [LARGE SCALE GENOMIC DNA]</scope>
    <source>
        <strain evidence="1">DCMOUH0018B</strain>
    </source>
</reference>
<reference evidence="1" key="1">
    <citation type="book" date="2014" name="THE 24TH EUROPEAN CONGRESS OF CLINICAL MICROBIOLOGY AND INFECTIOUS DISEASES" publisher="ECCMID 2014" city="Barcelona, Spain">
        <title>Identification of resistance genes in three multidrug-resistant Bacteroides fragilis isolates by whole genome sequencing.</title>
        <editorList>
            <person name="Unknown"/>
            <person name="A."/>
        </editorList>
        <authorList>
            <person name="Sydenham T.V."/>
            <person name="Hasman H."/>
            <person name="Wang M."/>
            <person name="Soki J."/>
            <person name="Nagy E."/>
            <person name="Justesen U.S."/>
        </authorList>
    </citation>
    <scope>NUCLEOTIDE SEQUENCE</scope>
    <source>
        <strain evidence="1">DCMOUH0018B</strain>
    </source>
</reference>
<comment type="caution">
    <text evidence="1">The sequence shown here is derived from an EMBL/GenBank/DDBJ whole genome shotgun (WGS) entry which is preliminary data.</text>
</comment>
<dbReference type="EMBL" id="JMZZ02000104">
    <property type="protein sequence ID" value="KFX75173.1"/>
    <property type="molecule type" value="Genomic_DNA"/>
</dbReference>
<dbReference type="SUPFAM" id="SSF53756">
    <property type="entry name" value="UDP-Glycosyltransferase/glycogen phosphorylase"/>
    <property type="match status" value="1"/>
</dbReference>
<evidence type="ECO:0000313" key="1">
    <source>
        <dbReference type="EMBL" id="KFX75173.1"/>
    </source>
</evidence>
<sequence length="372" mass="43406">MKALFLVFHGFDEANGISKKIRYQIKALKECGLDVCTCYYEQASDGHWKWMVDNNTLVDFGHSIWGKIKKRVYFNSIRNYIISEEISFIYIRSFHNANPFTIQFVKQLKKYGVKIVMEIPTYPYDQEYITLKMKLDLLIDRCFRHHLAKLLDGIITFSNAKTIFGGRTIRISNGIDFDSISPKSQMNDTTRELHLIGVAEIHYWHGYDRVIKGLAEYYLTKPKYKVYFHIVGELSGERERQEILPAIKQNALDSYVILYGNMHGNDLDKLFSMADMGIGSLGRHRSGITYIKTLKNREYAARGIPFIYSETDLDFDHCNYVLKVPANESPINIHELISFYHSQSWNIATIRHSIDNLSWKTQMQKVINETYK</sequence>
<dbReference type="Gene3D" id="3.40.50.2000">
    <property type="entry name" value="Glycogen Phosphorylase B"/>
    <property type="match status" value="1"/>
</dbReference>
<dbReference type="GO" id="GO:0016740">
    <property type="term" value="F:transferase activity"/>
    <property type="evidence" value="ECO:0007669"/>
    <property type="project" value="UniProtKB-KW"/>
</dbReference>
<gene>
    <name evidence="1" type="ORF">EE52_0207895</name>
</gene>
<dbReference type="PATRIC" id="fig|817.53.peg.1630"/>
<keyword evidence="1" id="KW-0808">Transferase</keyword>
<dbReference type="RefSeq" id="WP_044300098.1">
    <property type="nucleotide sequence ID" value="NZ_CAEUHN010000012.1"/>
</dbReference>